<dbReference type="GO" id="GO:0016887">
    <property type="term" value="F:ATP hydrolysis activity"/>
    <property type="evidence" value="ECO:0007669"/>
    <property type="project" value="InterPro"/>
</dbReference>
<organism evidence="2 3">
    <name type="scientific">Desulfoglaeba alkanexedens ALDC</name>
    <dbReference type="NCBI Taxonomy" id="980445"/>
    <lineage>
        <taxon>Bacteria</taxon>
        <taxon>Pseudomonadati</taxon>
        <taxon>Thermodesulfobacteriota</taxon>
        <taxon>Syntrophobacteria</taxon>
        <taxon>Syntrophobacterales</taxon>
        <taxon>Syntrophobacteraceae</taxon>
        <taxon>Desulfoglaeba</taxon>
    </lineage>
</organism>
<dbReference type="EMBL" id="CP040098">
    <property type="protein sequence ID" value="QCQ22113.1"/>
    <property type="molecule type" value="Genomic_DNA"/>
</dbReference>
<dbReference type="KEGG" id="dax:FDQ92_07995"/>
<dbReference type="SUPFAM" id="SSF89550">
    <property type="entry name" value="PHP domain-like"/>
    <property type="match status" value="1"/>
</dbReference>
<reference evidence="2 3" key="1">
    <citation type="submission" date="2019-05" db="EMBL/GenBank/DDBJ databases">
        <title>The Complete Genome Sequence of the n-alkane-degrading Desulfoglaeba alkanexedens ALDC reveals multiple alkylsuccinate synthase gene clusters.</title>
        <authorList>
            <person name="Callaghan A.V."/>
            <person name="Davidova I.A."/>
            <person name="Duncan K.E."/>
            <person name="Morris B."/>
            <person name="McInerney M.J."/>
        </authorList>
    </citation>
    <scope>NUCLEOTIDE SEQUENCE [LARGE SCALE GENOMIC DNA]</scope>
    <source>
        <strain evidence="2 3">ALDC</strain>
    </source>
</reference>
<dbReference type="NCBIfam" id="NF045780">
    <property type="entry name" value="TrlF_fam_ATP"/>
    <property type="match status" value="1"/>
</dbReference>
<accession>A0A4P8L368</accession>
<dbReference type="PANTHER" id="PTHR42924">
    <property type="entry name" value="EXONUCLEASE"/>
    <property type="match status" value="1"/>
</dbReference>
<dbReference type="Gene3D" id="3.20.20.140">
    <property type="entry name" value="Metal-dependent hydrolases"/>
    <property type="match status" value="1"/>
</dbReference>
<evidence type="ECO:0000313" key="2">
    <source>
        <dbReference type="EMBL" id="QCQ22113.1"/>
    </source>
</evidence>
<evidence type="ECO:0000256" key="1">
    <source>
        <dbReference type="SAM" id="Coils"/>
    </source>
</evidence>
<dbReference type="SUPFAM" id="SSF52540">
    <property type="entry name" value="P-loop containing nucleoside triphosphate hydrolases"/>
    <property type="match status" value="1"/>
</dbReference>
<proteinExistence type="predicted"/>
<dbReference type="AlphaFoldDB" id="A0A4P8L368"/>
<dbReference type="RefSeq" id="WP_137424082.1">
    <property type="nucleotide sequence ID" value="NZ_CP040098.1"/>
</dbReference>
<dbReference type="GO" id="GO:0005524">
    <property type="term" value="F:ATP binding"/>
    <property type="evidence" value="ECO:0007669"/>
    <property type="project" value="InterPro"/>
</dbReference>
<gene>
    <name evidence="2" type="ORF">FDQ92_07995</name>
</gene>
<keyword evidence="3" id="KW-1185">Reference proteome</keyword>
<dbReference type="GO" id="GO:0004534">
    <property type="term" value="F:5'-3' RNA exonuclease activity"/>
    <property type="evidence" value="ECO:0007669"/>
    <property type="project" value="TreeGrafter"/>
</dbReference>
<feature type="coiled-coil region" evidence="1">
    <location>
        <begin position="611"/>
        <end position="638"/>
    </location>
</feature>
<name>A0A4P8L368_9BACT</name>
<sequence>MNEWKWNGSRWWKFDFHTHTPASEDYGKGPNQRDLKNRTPKEWLLDYMRARIDCVAVTDHNSGAWIDRLKGALSELENESHADFRPIHLFPGVEISVNGGIHLLAVLGCEKATSDIDSLLGTVGFTGTKGSSDDVTTRSFVEVVNAIVSAGGIAIPAHVDEKNGLFKQTGTTLQQALDCDGVFAMELVDGSFQKPQLYIDKKPSWTEVLGSDAHHPSGNPGQKFPGSRFTWIKMGTPCIEGLRLALLDGPLSVIRSEAITQDPNQHADMAMEYVEVNKARYIGQPDSFKVDLNPWMNAVIGGRGTGKSTIIEFLRLILRREKELPESLQKDFAKYFEVYASRDEDGLLTEDSHFALVYRKNGARYRVQWSQRGDVEPIETEQSDESWRSEPGEITQRFPVRIYSQKQIYELAKAPLALLKIVDESPEVDRRSWENEWKAEESRFLSLRAKAREIEAGLSDEPGLQGELKDVQHKLAVFEQAGHADILKEYQTRLRQQRAVEEWKQSWAGAGERIRGIAQEIIPETLDPASFDQDKPEEKDFLEKVSSTLREIQQVRDDLEKSASKLDAILSKWSAEQETSLWARAVEKAIEEYGQLRTKLAKEAAGDPSAYGELVQRRQMLEARLKEFESRKKQLGSIQKEAQQSLTRLVEVRRRLTSRRKEFLKNVLERNSYVRIEVISYGARETVEEAFRRIIQRDSGGFEKDIGKVDNGEGLLGCLYSGNQSADDFETKLEELKQKVKAIAAGKTTLVSVRDQRFTSHLERLPPETFDRLDLWFPEDSLRVEYSTLGDGSGFRSIQEGSPGQKTAALLAFLLSYGKEPIVLDQPEDDLDNHLIYDLIVTQLRNIKQKRQVIVVTHNANIVVNGDAELVVALAVRNGQTQIETGGSLQEKRVRETICEVMEGGEEAFKQRYRRIALEGRHV</sequence>
<evidence type="ECO:0000313" key="3">
    <source>
        <dbReference type="Proteomes" id="UP000298602"/>
    </source>
</evidence>
<dbReference type="GO" id="GO:0035312">
    <property type="term" value="F:5'-3' DNA exonuclease activity"/>
    <property type="evidence" value="ECO:0007669"/>
    <property type="project" value="TreeGrafter"/>
</dbReference>
<keyword evidence="1" id="KW-0175">Coiled coil</keyword>
<dbReference type="PANTHER" id="PTHR42924:SF3">
    <property type="entry name" value="POLYMERASE_HISTIDINOL PHOSPHATASE N-TERMINAL DOMAIN-CONTAINING PROTEIN"/>
    <property type="match status" value="1"/>
</dbReference>
<protein>
    <submittedName>
        <fullName evidence="2">ABC transporter</fullName>
    </submittedName>
</protein>
<dbReference type="InterPro" id="IPR027417">
    <property type="entry name" value="P-loop_NTPase"/>
</dbReference>
<dbReference type="OrthoDB" id="9791620at2"/>
<reference evidence="2 3" key="2">
    <citation type="submission" date="2019-05" db="EMBL/GenBank/DDBJ databases">
        <authorList>
            <person name="Suflita J.M."/>
            <person name="Marks C.R."/>
        </authorList>
    </citation>
    <scope>NUCLEOTIDE SEQUENCE [LARGE SCALE GENOMIC DNA]</scope>
    <source>
        <strain evidence="2 3">ALDC</strain>
    </source>
</reference>
<dbReference type="InterPro" id="IPR016195">
    <property type="entry name" value="Pol/histidinol_Pase-like"/>
</dbReference>
<dbReference type="InterPro" id="IPR054787">
    <property type="entry name" value="TrlF_ATPase"/>
</dbReference>
<dbReference type="Gene3D" id="3.40.50.300">
    <property type="entry name" value="P-loop containing nucleotide triphosphate hydrolases"/>
    <property type="match status" value="2"/>
</dbReference>
<dbReference type="InterPro" id="IPR052018">
    <property type="entry name" value="PHP_domain"/>
</dbReference>
<dbReference type="Proteomes" id="UP000298602">
    <property type="component" value="Chromosome"/>
</dbReference>